<organism evidence="1 2">
    <name type="scientific">Maudiozyma humilis</name>
    <name type="common">Sour dough yeast</name>
    <name type="synonym">Kazachstania humilis</name>
    <dbReference type="NCBI Taxonomy" id="51915"/>
    <lineage>
        <taxon>Eukaryota</taxon>
        <taxon>Fungi</taxon>
        <taxon>Dikarya</taxon>
        <taxon>Ascomycota</taxon>
        <taxon>Saccharomycotina</taxon>
        <taxon>Saccharomycetes</taxon>
        <taxon>Saccharomycetales</taxon>
        <taxon>Saccharomycetaceae</taxon>
        <taxon>Maudiozyma</taxon>
    </lineage>
</organism>
<reference evidence="1 2" key="1">
    <citation type="journal article" date="2023" name="Elife">
        <title>Identification of key yeast species and microbe-microbe interactions impacting larval growth of Drosophila in the wild.</title>
        <authorList>
            <person name="Mure A."/>
            <person name="Sugiura Y."/>
            <person name="Maeda R."/>
            <person name="Honda K."/>
            <person name="Sakurai N."/>
            <person name="Takahashi Y."/>
            <person name="Watada M."/>
            <person name="Katoh T."/>
            <person name="Gotoh A."/>
            <person name="Gotoh Y."/>
            <person name="Taniguchi I."/>
            <person name="Nakamura K."/>
            <person name="Hayashi T."/>
            <person name="Katayama T."/>
            <person name="Uemura T."/>
            <person name="Hattori Y."/>
        </authorList>
    </citation>
    <scope>NUCLEOTIDE SEQUENCE [LARGE SCALE GENOMIC DNA]</scope>
    <source>
        <strain evidence="1 2">KH-74</strain>
    </source>
</reference>
<evidence type="ECO:0000313" key="1">
    <source>
        <dbReference type="EMBL" id="GMM57137.1"/>
    </source>
</evidence>
<dbReference type="AlphaFoldDB" id="A0AAV5S0I9"/>
<dbReference type="EMBL" id="BTGD01000011">
    <property type="protein sequence ID" value="GMM57137.1"/>
    <property type="molecule type" value="Genomic_DNA"/>
</dbReference>
<name>A0AAV5S0I9_MAUHU</name>
<proteinExistence type="predicted"/>
<evidence type="ECO:0000313" key="2">
    <source>
        <dbReference type="Proteomes" id="UP001377567"/>
    </source>
</evidence>
<accession>A0AAV5S0I9</accession>
<keyword evidence="2" id="KW-1185">Reference proteome</keyword>
<sequence length="226" mass="25761">MSEYNFVVDASAFEKGLGNIKRWSSECCGAVRIAFYLPTYTLNELEYMQSRRKSFAARESLKFIDSLTNESPYDSAETQQQRQRQIDVAVEFPEVLSCVPWDHVNVHRIGAIDRLPRRLKNLLRSAAYKCAASENDDGKRWILLAEDPQIRQYARDCEIPCCSIVDVDNILSRELNLKSFRNSERFNSMVRGSGTERVDDSGASVVLTDFDKPLYAARGSGKLWTP</sequence>
<gene>
    <name evidence="1" type="ORF">DAKH74_037530</name>
</gene>
<dbReference type="Proteomes" id="UP001377567">
    <property type="component" value="Unassembled WGS sequence"/>
</dbReference>
<protein>
    <submittedName>
        <fullName evidence="1">Nmd4 protein</fullName>
    </submittedName>
</protein>
<comment type="caution">
    <text evidence="1">The sequence shown here is derived from an EMBL/GenBank/DDBJ whole genome shotgun (WGS) entry which is preliminary data.</text>
</comment>